<reference evidence="1 2" key="1">
    <citation type="journal article" date="2017" name="Genome Biol. Evol.">
        <title>Phytophthora megakarya and P. palmivora, closely related causal agents of cacao black pod rot, underwent increases in genome sizes and gene numbers by different mechanisms.</title>
        <authorList>
            <person name="Ali S.S."/>
            <person name="Shao J."/>
            <person name="Lary D.J."/>
            <person name="Kronmiller B."/>
            <person name="Shen D."/>
            <person name="Strem M.D."/>
            <person name="Amoako-Attah I."/>
            <person name="Akrofi A.Y."/>
            <person name="Begoude B.A."/>
            <person name="Ten Hoopen G.M."/>
            <person name="Coulibaly K."/>
            <person name="Kebe B.I."/>
            <person name="Melnick R.L."/>
            <person name="Guiltinan M.J."/>
            <person name="Tyler B.M."/>
            <person name="Meinhardt L.W."/>
            <person name="Bailey B.A."/>
        </authorList>
    </citation>
    <scope>NUCLEOTIDE SEQUENCE [LARGE SCALE GENOMIC DNA]</scope>
    <source>
        <strain evidence="2">sbr112.9</strain>
    </source>
</reference>
<protein>
    <submittedName>
        <fullName evidence="1">Uncharacterized protein</fullName>
    </submittedName>
</protein>
<gene>
    <name evidence="1" type="ORF">PHPALM_3895</name>
</gene>
<keyword evidence="2" id="KW-1185">Reference proteome</keyword>
<evidence type="ECO:0000313" key="1">
    <source>
        <dbReference type="EMBL" id="POM78561.1"/>
    </source>
</evidence>
<comment type="caution">
    <text evidence="1">The sequence shown here is derived from an EMBL/GenBank/DDBJ whole genome shotgun (WGS) entry which is preliminary data.</text>
</comment>
<dbReference type="Proteomes" id="UP000237271">
    <property type="component" value="Unassembled WGS sequence"/>
</dbReference>
<evidence type="ECO:0000313" key="2">
    <source>
        <dbReference type="Proteomes" id="UP000237271"/>
    </source>
</evidence>
<organism evidence="1 2">
    <name type="scientific">Phytophthora palmivora</name>
    <dbReference type="NCBI Taxonomy" id="4796"/>
    <lineage>
        <taxon>Eukaryota</taxon>
        <taxon>Sar</taxon>
        <taxon>Stramenopiles</taxon>
        <taxon>Oomycota</taxon>
        <taxon>Peronosporomycetes</taxon>
        <taxon>Peronosporales</taxon>
        <taxon>Peronosporaceae</taxon>
        <taxon>Phytophthora</taxon>
    </lineage>
</organism>
<sequence>MQQTPKRQWAHRNELTEYQVWDIEWRSGSLIKEAITMSDMSYAEIRERVTYEFTELEYVGDACEKLIDYLQ</sequence>
<dbReference type="AlphaFoldDB" id="A0A2P4YLA0"/>
<name>A0A2P4YLA0_9STRA</name>
<dbReference type="EMBL" id="NCKW01001968">
    <property type="protein sequence ID" value="POM78561.1"/>
    <property type="molecule type" value="Genomic_DNA"/>
</dbReference>
<accession>A0A2P4YLA0</accession>
<proteinExistence type="predicted"/>